<organism evidence="2 3">
    <name type="scientific">Candidatus Uhrbacteria bacterium RIFCSPLOWO2_02_FULL_48_18</name>
    <dbReference type="NCBI Taxonomy" id="1802408"/>
    <lineage>
        <taxon>Bacteria</taxon>
        <taxon>Candidatus Uhriibacteriota</taxon>
    </lineage>
</organism>
<feature type="transmembrane region" description="Helical" evidence="1">
    <location>
        <begin position="52"/>
        <end position="79"/>
    </location>
</feature>
<keyword evidence="1" id="KW-0472">Membrane</keyword>
<dbReference type="Proteomes" id="UP000176593">
    <property type="component" value="Unassembled WGS sequence"/>
</dbReference>
<gene>
    <name evidence="2" type="ORF">A3I41_02170</name>
</gene>
<proteinExistence type="predicted"/>
<keyword evidence="1" id="KW-1133">Transmembrane helix</keyword>
<sequence>MSALNTQKTGLALGGLLGLIHLVWSVVVALGLGQSLVDWIMKIHMVEATHTVLPFALPSAITLIVLTTLVGYVVGYAFATIWNKVQK</sequence>
<keyword evidence="1" id="KW-0812">Transmembrane</keyword>
<name>A0A1F7V761_9BACT</name>
<evidence type="ECO:0000313" key="3">
    <source>
        <dbReference type="Proteomes" id="UP000176593"/>
    </source>
</evidence>
<evidence type="ECO:0000313" key="2">
    <source>
        <dbReference type="EMBL" id="OGL86343.1"/>
    </source>
</evidence>
<dbReference type="EMBL" id="MGEQ01000010">
    <property type="protein sequence ID" value="OGL86343.1"/>
    <property type="molecule type" value="Genomic_DNA"/>
</dbReference>
<comment type="caution">
    <text evidence="2">The sequence shown here is derived from an EMBL/GenBank/DDBJ whole genome shotgun (WGS) entry which is preliminary data.</text>
</comment>
<feature type="transmembrane region" description="Helical" evidence="1">
    <location>
        <begin position="12"/>
        <end position="32"/>
    </location>
</feature>
<accession>A0A1F7V761</accession>
<evidence type="ECO:0000256" key="1">
    <source>
        <dbReference type="SAM" id="Phobius"/>
    </source>
</evidence>
<evidence type="ECO:0008006" key="4">
    <source>
        <dbReference type="Google" id="ProtNLM"/>
    </source>
</evidence>
<protein>
    <recommendedName>
        <fullName evidence="4">DUF2062 domain-containing protein</fullName>
    </recommendedName>
</protein>
<reference evidence="2 3" key="1">
    <citation type="journal article" date="2016" name="Nat. Commun.">
        <title>Thousands of microbial genomes shed light on interconnected biogeochemical processes in an aquifer system.</title>
        <authorList>
            <person name="Anantharaman K."/>
            <person name="Brown C.T."/>
            <person name="Hug L.A."/>
            <person name="Sharon I."/>
            <person name="Castelle C.J."/>
            <person name="Probst A.J."/>
            <person name="Thomas B.C."/>
            <person name="Singh A."/>
            <person name="Wilkins M.J."/>
            <person name="Karaoz U."/>
            <person name="Brodie E.L."/>
            <person name="Williams K.H."/>
            <person name="Hubbard S.S."/>
            <person name="Banfield J.F."/>
        </authorList>
    </citation>
    <scope>NUCLEOTIDE SEQUENCE [LARGE SCALE GENOMIC DNA]</scope>
</reference>
<dbReference type="AlphaFoldDB" id="A0A1F7V761"/>